<feature type="domain" description="CN hydrolase" evidence="2">
    <location>
        <begin position="5"/>
        <end position="309"/>
    </location>
</feature>
<protein>
    <submittedName>
        <fullName evidence="3">Related to N-carbamoyl-D-amino acid hydrolase</fullName>
    </submittedName>
</protein>
<keyword evidence="4" id="KW-1185">Reference proteome</keyword>
<gene>
    <name evidence="3" type="ORF">RCC_06935</name>
</gene>
<dbReference type="InterPro" id="IPR003010">
    <property type="entry name" value="C-N_Hydrolase"/>
</dbReference>
<name>A0A2D3VE26_9PEZI</name>
<dbReference type="Proteomes" id="UP000225277">
    <property type="component" value="Unassembled WGS sequence"/>
</dbReference>
<keyword evidence="1 3" id="KW-0378">Hydrolase</keyword>
<dbReference type="Gene3D" id="3.60.110.10">
    <property type="entry name" value="Carbon-nitrogen hydrolase"/>
    <property type="match status" value="1"/>
</dbReference>
<dbReference type="GeneID" id="35602060"/>
<dbReference type="PROSITE" id="PS50263">
    <property type="entry name" value="CN_HYDROLASE"/>
    <property type="match status" value="1"/>
</dbReference>
<evidence type="ECO:0000313" key="4">
    <source>
        <dbReference type="Proteomes" id="UP000225277"/>
    </source>
</evidence>
<organism evidence="3 4">
    <name type="scientific">Ramularia collo-cygni</name>
    <dbReference type="NCBI Taxonomy" id="112498"/>
    <lineage>
        <taxon>Eukaryota</taxon>
        <taxon>Fungi</taxon>
        <taxon>Dikarya</taxon>
        <taxon>Ascomycota</taxon>
        <taxon>Pezizomycotina</taxon>
        <taxon>Dothideomycetes</taxon>
        <taxon>Dothideomycetidae</taxon>
        <taxon>Mycosphaerellales</taxon>
        <taxon>Mycosphaerellaceae</taxon>
        <taxon>Ramularia</taxon>
    </lineage>
</organism>
<dbReference type="OrthoDB" id="10250282at2759"/>
<dbReference type="RefSeq" id="XP_023627963.1">
    <property type="nucleotide sequence ID" value="XM_023772195.1"/>
</dbReference>
<dbReference type="STRING" id="112498.A0A2D3VE26"/>
<dbReference type="PANTHER" id="PTHR43674:SF12">
    <property type="entry name" value="NITRILASE C965.09-RELATED"/>
    <property type="match status" value="1"/>
</dbReference>
<reference evidence="3 4" key="1">
    <citation type="submission" date="2016-03" db="EMBL/GenBank/DDBJ databases">
        <authorList>
            <person name="Ploux O."/>
        </authorList>
    </citation>
    <scope>NUCLEOTIDE SEQUENCE [LARGE SCALE GENOMIC DNA]</scope>
    <source>
        <strain evidence="3 4">URUG2</strain>
    </source>
</reference>
<evidence type="ECO:0000256" key="1">
    <source>
        <dbReference type="ARBA" id="ARBA00022801"/>
    </source>
</evidence>
<dbReference type="GO" id="GO:0016811">
    <property type="term" value="F:hydrolase activity, acting on carbon-nitrogen (but not peptide) bonds, in linear amides"/>
    <property type="evidence" value="ECO:0007669"/>
    <property type="project" value="TreeGrafter"/>
</dbReference>
<evidence type="ECO:0000259" key="2">
    <source>
        <dbReference type="PROSITE" id="PS50263"/>
    </source>
</evidence>
<sequence>MSRKIIVAAAQVGAVHIDADKKQTVQRLINLLQEAAEKHVQLVVFPEATLTTFFPRHFIENQEELDKHFEHGEDITQSPDVKPLFEESRKLGIDIVLGYGERTPDGTGFNTSVYYSASEGKVLSKYRKVHLPGTVEPFADPAATNQLEKRYFTPGNLGFQAFRAPGLVADAAKKSTAKDGESTVGKGDPIMGMLICNDRRWPEAWRVYTLQGAELLMFGYNTGANMSHLWGSKPMSPQDAEKEALFHSRLVQQANSYMNACFSISAARCGWDDGKYDLIGGSSIVSPEGHVIAEAKTKNDELVFAEIDLSECRQGKERTFDYSRHRRIEAYDLITKQTGVVEPELL</sequence>
<dbReference type="InterPro" id="IPR050345">
    <property type="entry name" value="Aliph_Amidase/BUP"/>
</dbReference>
<evidence type="ECO:0000313" key="3">
    <source>
        <dbReference type="EMBL" id="CZT21074.1"/>
    </source>
</evidence>
<proteinExistence type="predicted"/>
<dbReference type="Pfam" id="PF00795">
    <property type="entry name" value="CN_hydrolase"/>
    <property type="match status" value="1"/>
</dbReference>
<dbReference type="PANTHER" id="PTHR43674">
    <property type="entry name" value="NITRILASE C965.09-RELATED"/>
    <property type="match status" value="1"/>
</dbReference>
<dbReference type="InterPro" id="IPR036526">
    <property type="entry name" value="C-N_Hydrolase_sf"/>
</dbReference>
<dbReference type="SUPFAM" id="SSF56317">
    <property type="entry name" value="Carbon-nitrogen hydrolase"/>
    <property type="match status" value="1"/>
</dbReference>
<accession>A0A2D3VE26</accession>
<dbReference type="AlphaFoldDB" id="A0A2D3VE26"/>
<dbReference type="EMBL" id="FJUY01000010">
    <property type="protein sequence ID" value="CZT21074.1"/>
    <property type="molecule type" value="Genomic_DNA"/>
</dbReference>